<evidence type="ECO:0000313" key="4">
    <source>
        <dbReference type="EMBL" id="MDR7151606.1"/>
    </source>
</evidence>
<keyword evidence="1" id="KW-0808">Transferase</keyword>
<dbReference type="SUPFAM" id="SSF55729">
    <property type="entry name" value="Acyl-CoA N-acyltransferases (Nat)"/>
    <property type="match status" value="1"/>
</dbReference>
<protein>
    <submittedName>
        <fullName evidence="4">GNAT superfamily N-acetyltransferase</fullName>
    </submittedName>
</protein>
<proteinExistence type="predicted"/>
<gene>
    <name evidence="4" type="ORF">J2W49_003582</name>
</gene>
<dbReference type="PANTHER" id="PTHR43877:SF1">
    <property type="entry name" value="ACETYLTRANSFERASE"/>
    <property type="match status" value="1"/>
</dbReference>
<name>A0ABU1WRM6_9BURK</name>
<dbReference type="Gene3D" id="3.40.630.30">
    <property type="match status" value="1"/>
</dbReference>
<dbReference type="Proteomes" id="UP001265700">
    <property type="component" value="Unassembled WGS sequence"/>
</dbReference>
<dbReference type="InterPro" id="IPR016181">
    <property type="entry name" value="Acyl_CoA_acyltransferase"/>
</dbReference>
<dbReference type="PANTHER" id="PTHR43877">
    <property type="entry name" value="AMINOALKYLPHOSPHONATE N-ACETYLTRANSFERASE-RELATED-RELATED"/>
    <property type="match status" value="1"/>
</dbReference>
<evidence type="ECO:0000259" key="3">
    <source>
        <dbReference type="PROSITE" id="PS51186"/>
    </source>
</evidence>
<dbReference type="PROSITE" id="PS51186">
    <property type="entry name" value="GNAT"/>
    <property type="match status" value="1"/>
</dbReference>
<evidence type="ECO:0000256" key="1">
    <source>
        <dbReference type="ARBA" id="ARBA00022679"/>
    </source>
</evidence>
<dbReference type="EMBL" id="JAVDWU010000008">
    <property type="protein sequence ID" value="MDR7151606.1"/>
    <property type="molecule type" value="Genomic_DNA"/>
</dbReference>
<accession>A0ABU1WRM6</accession>
<feature type="domain" description="N-acetyltransferase" evidence="3">
    <location>
        <begin position="7"/>
        <end position="161"/>
    </location>
</feature>
<dbReference type="InterPro" id="IPR000182">
    <property type="entry name" value="GNAT_dom"/>
</dbReference>
<evidence type="ECO:0000313" key="5">
    <source>
        <dbReference type="Proteomes" id="UP001265700"/>
    </source>
</evidence>
<keyword evidence="5" id="KW-1185">Reference proteome</keyword>
<reference evidence="4 5" key="1">
    <citation type="submission" date="2023-07" db="EMBL/GenBank/DDBJ databases">
        <title>Sorghum-associated microbial communities from plants grown in Nebraska, USA.</title>
        <authorList>
            <person name="Schachtman D."/>
        </authorList>
    </citation>
    <scope>NUCLEOTIDE SEQUENCE [LARGE SCALE GENOMIC DNA]</scope>
    <source>
        <strain evidence="4 5">4249</strain>
    </source>
</reference>
<organism evidence="4 5">
    <name type="scientific">Hydrogenophaga palleronii</name>
    <dbReference type="NCBI Taxonomy" id="65655"/>
    <lineage>
        <taxon>Bacteria</taxon>
        <taxon>Pseudomonadati</taxon>
        <taxon>Pseudomonadota</taxon>
        <taxon>Betaproteobacteria</taxon>
        <taxon>Burkholderiales</taxon>
        <taxon>Comamonadaceae</taxon>
        <taxon>Hydrogenophaga</taxon>
    </lineage>
</organism>
<dbReference type="Pfam" id="PF00583">
    <property type="entry name" value="Acetyltransf_1"/>
    <property type="match status" value="1"/>
</dbReference>
<dbReference type="CDD" id="cd04301">
    <property type="entry name" value="NAT_SF"/>
    <property type="match status" value="1"/>
</dbReference>
<keyword evidence="2" id="KW-0012">Acyltransferase</keyword>
<comment type="caution">
    <text evidence="4">The sequence shown here is derived from an EMBL/GenBank/DDBJ whole genome shotgun (WGS) entry which is preliminary data.</text>
</comment>
<evidence type="ECO:0000256" key="2">
    <source>
        <dbReference type="ARBA" id="ARBA00023315"/>
    </source>
</evidence>
<sequence>MNERVSLLIREALEADLPSVLALYAQPGLDDGEVLSPEEARTVWRQFARYPSYRLFVAQDETNTIVGSYALLVMHNLAHRGTPSAIAEDVVVSDAHQRQGIGRALMAHALQQARAAGCYKLALSSNARRTEAHTFYRSLGFAQHGLSFLIETHTASVQDLT</sequence>
<dbReference type="InterPro" id="IPR050832">
    <property type="entry name" value="Bact_Acetyltransf"/>
</dbReference>